<dbReference type="RefSeq" id="WP_179463788.1">
    <property type="nucleotide sequence ID" value="NZ_JACBZX010000001.1"/>
</dbReference>
<evidence type="ECO:0000313" key="4">
    <source>
        <dbReference type="Proteomes" id="UP000592181"/>
    </source>
</evidence>
<dbReference type="GO" id="GO:0043024">
    <property type="term" value="F:ribosomal small subunit binding"/>
    <property type="evidence" value="ECO:0007669"/>
    <property type="project" value="TreeGrafter"/>
</dbReference>
<dbReference type="EMBL" id="JACBZX010000001">
    <property type="protein sequence ID" value="NYG38624.1"/>
    <property type="molecule type" value="Genomic_DNA"/>
</dbReference>
<feature type="transmembrane region" description="Helical" evidence="1">
    <location>
        <begin position="429"/>
        <end position="462"/>
    </location>
</feature>
<dbReference type="GO" id="GO:0019843">
    <property type="term" value="F:rRNA binding"/>
    <property type="evidence" value="ECO:0007669"/>
    <property type="project" value="TreeGrafter"/>
</dbReference>
<dbReference type="GO" id="GO:0051301">
    <property type="term" value="P:cell division"/>
    <property type="evidence" value="ECO:0007669"/>
    <property type="project" value="UniProtKB-KW"/>
</dbReference>
<evidence type="ECO:0000313" key="3">
    <source>
        <dbReference type="EMBL" id="NYG38624.1"/>
    </source>
</evidence>
<keyword evidence="1" id="KW-1133">Transmembrane helix</keyword>
<dbReference type="AlphaFoldDB" id="A0A852XDW2"/>
<dbReference type="GO" id="GO:0005829">
    <property type="term" value="C:cytosol"/>
    <property type="evidence" value="ECO:0007669"/>
    <property type="project" value="TreeGrafter"/>
</dbReference>
<dbReference type="GO" id="GO:0005525">
    <property type="term" value="F:GTP binding"/>
    <property type="evidence" value="ECO:0007669"/>
    <property type="project" value="InterPro"/>
</dbReference>
<name>A0A852XDW2_9MICO</name>
<feature type="transmembrane region" description="Helical" evidence="1">
    <location>
        <begin position="474"/>
        <end position="498"/>
    </location>
</feature>
<proteinExistence type="predicted"/>
<evidence type="ECO:0000259" key="2">
    <source>
        <dbReference type="Pfam" id="PF01926"/>
    </source>
</evidence>
<keyword evidence="1" id="KW-0812">Transmembrane</keyword>
<protein>
    <submittedName>
        <fullName evidence="3">GTP-binding protein EngB required for normal cell division</fullName>
    </submittedName>
</protein>
<dbReference type="PANTHER" id="PTHR42698">
    <property type="entry name" value="GTPASE ERA"/>
    <property type="match status" value="1"/>
</dbReference>
<gene>
    <name evidence="3" type="ORF">BJY28_003093</name>
</gene>
<sequence length="548" mass="57839">MTPPSLRRRESSAPSVDDLGVRAAALGEALAAGGDLLEPAPAAAAGEVVTKVGERTALVGGRTVIALAGATGSGKSSLFNALVGDDVAQVGMRRPTTSTPTAAVWGEEPAGELLDWLSVGRRHQVPAEQTGDLDGLVLVDLPDFDSRESAHREEARRVLELVDVFVWVTDPQKYADAVLHDEYVAVLRAYGAVTVVVLNQADRLPADGVEPVVVDLRRLLERDGLTDAEVLTTAVPTGDGLGALRERLASAVAREDATRHRLAADLCTAAEGLDGSVAEHEPSRRDLPEDALVDALARTAGVPTVVDAVARDVRREAHARTGWPFTRWVQGLRPAPLKRLRLDQGTGGDVSVADVRAVVGRSSIPPPAPSARAAVDLAARRLGESAAAGLPPRWADAVSDAARPHDDDLADELDQAVLRTPLREKNPRWWSLVGALQVALALAAVVGLLWLLVVGVVAWLQLPELPTPDVGPVALPTLLLLGGLIGGLLLAALSRWFAAVGARRRARAVEKRLRAAVAEVAQGSVIEPVEAVLQRHQVTREGIARARS</sequence>
<keyword evidence="4" id="KW-1185">Reference proteome</keyword>
<comment type="caution">
    <text evidence="3">The sequence shown here is derived from an EMBL/GenBank/DDBJ whole genome shotgun (WGS) entry which is preliminary data.</text>
</comment>
<dbReference type="Gene3D" id="3.40.50.300">
    <property type="entry name" value="P-loop containing nucleotide triphosphate hydrolases"/>
    <property type="match status" value="1"/>
</dbReference>
<dbReference type="GO" id="GO:0000028">
    <property type="term" value="P:ribosomal small subunit assembly"/>
    <property type="evidence" value="ECO:0007669"/>
    <property type="project" value="TreeGrafter"/>
</dbReference>
<accession>A0A852XDW2</accession>
<dbReference type="InterPro" id="IPR006073">
    <property type="entry name" value="GTP-bd"/>
</dbReference>
<keyword evidence="3" id="KW-0132">Cell division</keyword>
<dbReference type="SUPFAM" id="SSF52540">
    <property type="entry name" value="P-loop containing nucleoside triphosphate hydrolases"/>
    <property type="match status" value="1"/>
</dbReference>
<dbReference type="InterPro" id="IPR005662">
    <property type="entry name" value="GTPase_Era-like"/>
</dbReference>
<dbReference type="CDD" id="cd11383">
    <property type="entry name" value="YfjP"/>
    <property type="match status" value="1"/>
</dbReference>
<reference evidence="3 4" key="1">
    <citation type="submission" date="2020-07" db="EMBL/GenBank/DDBJ databases">
        <title>Sequencing the genomes of 1000 actinobacteria strains.</title>
        <authorList>
            <person name="Klenk H.-P."/>
        </authorList>
    </citation>
    <scope>NUCLEOTIDE SEQUENCE [LARGE SCALE GENOMIC DNA]</scope>
    <source>
        <strain evidence="3 4">DSM 24723</strain>
    </source>
</reference>
<evidence type="ECO:0000256" key="1">
    <source>
        <dbReference type="SAM" id="Phobius"/>
    </source>
</evidence>
<dbReference type="Proteomes" id="UP000592181">
    <property type="component" value="Unassembled WGS sequence"/>
</dbReference>
<organism evidence="3 4">
    <name type="scientific">Janibacter alkaliphilus</name>
    <dbReference type="NCBI Taxonomy" id="1069963"/>
    <lineage>
        <taxon>Bacteria</taxon>
        <taxon>Bacillati</taxon>
        <taxon>Actinomycetota</taxon>
        <taxon>Actinomycetes</taxon>
        <taxon>Micrococcales</taxon>
        <taxon>Intrasporangiaceae</taxon>
        <taxon>Janibacter</taxon>
    </lineage>
</organism>
<dbReference type="PANTHER" id="PTHR42698:SF1">
    <property type="entry name" value="GTPASE ERA, MITOCHONDRIAL"/>
    <property type="match status" value="1"/>
</dbReference>
<dbReference type="Pfam" id="PF01926">
    <property type="entry name" value="MMR_HSR1"/>
    <property type="match status" value="1"/>
</dbReference>
<dbReference type="InterPro" id="IPR027417">
    <property type="entry name" value="P-loop_NTPase"/>
</dbReference>
<keyword evidence="1" id="KW-0472">Membrane</keyword>
<feature type="domain" description="G" evidence="2">
    <location>
        <begin position="65"/>
        <end position="199"/>
    </location>
</feature>
<keyword evidence="3" id="KW-0131">Cell cycle</keyword>